<evidence type="ECO:0000313" key="1">
    <source>
        <dbReference type="EMBL" id="SVA76882.1"/>
    </source>
</evidence>
<reference evidence="1" key="1">
    <citation type="submission" date="2018-05" db="EMBL/GenBank/DDBJ databases">
        <authorList>
            <person name="Lanie J.A."/>
            <person name="Ng W.-L."/>
            <person name="Kazmierczak K.M."/>
            <person name="Andrzejewski T.M."/>
            <person name="Davidsen T.M."/>
            <person name="Wayne K.J."/>
            <person name="Tettelin H."/>
            <person name="Glass J.I."/>
            <person name="Rusch D."/>
            <person name="Podicherti R."/>
            <person name="Tsui H.-C.T."/>
            <person name="Winkler M.E."/>
        </authorList>
    </citation>
    <scope>NUCLEOTIDE SEQUENCE</scope>
</reference>
<sequence>MKNIRIVKGSYKIRGKDVELAGMVFPLVEEFKIGAKGGYVTVDGIPVAGFPDRNIKISVDGKDGYEDAGRAKTTVREETDEEIIERLRDRFDMLTDMTKACKKGTVRAMIVTGPPGVGKSYGVEQVLEKWNFVDTIASDDRPPKYEVVKGAMSALGLYVKLFNMAAKDNVVVFDDCDSVLLDDLSLNILKAALDSKKDRRICWNTDSFKLRNEGVPDSFYFKGSAIFITNIKFDNVKSKKLRDHLEALESRCHYIDLTINTDREKMLRIEQITGDGMLKEYELGQETEDEIVAFIALNKKRLRELSLRTVLKVADLAKAFPTRWEAMAENTVMKRV</sequence>
<gene>
    <name evidence="1" type="ORF">METZ01_LOCUS129736</name>
</gene>
<organism evidence="1">
    <name type="scientific">marine metagenome</name>
    <dbReference type="NCBI Taxonomy" id="408172"/>
    <lineage>
        <taxon>unclassified sequences</taxon>
        <taxon>metagenomes</taxon>
        <taxon>ecological metagenomes</taxon>
    </lineage>
</organism>
<evidence type="ECO:0008006" key="2">
    <source>
        <dbReference type="Google" id="ProtNLM"/>
    </source>
</evidence>
<name>A0A381YJT7_9ZZZZ</name>
<proteinExistence type="predicted"/>
<dbReference type="EMBL" id="UINC01018326">
    <property type="protein sequence ID" value="SVA76882.1"/>
    <property type="molecule type" value="Genomic_DNA"/>
</dbReference>
<dbReference type="AlphaFoldDB" id="A0A381YJT7"/>
<dbReference type="SUPFAM" id="SSF52540">
    <property type="entry name" value="P-loop containing nucleoside triphosphate hydrolases"/>
    <property type="match status" value="1"/>
</dbReference>
<protein>
    <recommendedName>
        <fullName evidence="2">ATPase AAA-type core domain-containing protein</fullName>
    </recommendedName>
</protein>
<accession>A0A381YJT7</accession>
<dbReference type="Gene3D" id="3.40.50.300">
    <property type="entry name" value="P-loop containing nucleotide triphosphate hydrolases"/>
    <property type="match status" value="1"/>
</dbReference>
<dbReference type="InterPro" id="IPR027417">
    <property type="entry name" value="P-loop_NTPase"/>
</dbReference>